<dbReference type="PANTHER" id="PTHR37296">
    <property type="entry name" value="CONSERVED VIRULENCE FACTOR B"/>
    <property type="match status" value="1"/>
</dbReference>
<dbReference type="PANTHER" id="PTHR37296:SF1">
    <property type="entry name" value="CONSERVED VIRULENCE FACTOR B"/>
    <property type="match status" value="1"/>
</dbReference>
<dbReference type="Gene3D" id="2.40.50.140">
    <property type="entry name" value="Nucleic acid-binding proteins"/>
    <property type="match status" value="1"/>
</dbReference>
<name>A0A0F8WUP1_9ZZZZ</name>
<evidence type="ECO:0000313" key="2">
    <source>
        <dbReference type="EMBL" id="KKK60592.1"/>
    </source>
</evidence>
<gene>
    <name evidence="2" type="ORF">LCGC14_3022820</name>
</gene>
<dbReference type="Gene3D" id="1.10.10.10">
    <property type="entry name" value="Winged helix-like DNA-binding domain superfamily/Winged helix DNA-binding domain"/>
    <property type="match status" value="1"/>
</dbReference>
<comment type="caution">
    <text evidence="2">The sequence shown here is derived from an EMBL/GenBank/DDBJ whole genome shotgun (WGS) entry which is preliminary data.</text>
</comment>
<dbReference type="InterPro" id="IPR014464">
    <property type="entry name" value="CvfB_fam"/>
</dbReference>
<dbReference type="InterPro" id="IPR040764">
    <property type="entry name" value="CvfB_WH"/>
</dbReference>
<dbReference type="Pfam" id="PF17783">
    <property type="entry name" value="WHD_CvfB"/>
    <property type="match status" value="1"/>
</dbReference>
<proteinExistence type="predicted"/>
<dbReference type="InterPro" id="IPR012340">
    <property type="entry name" value="NA-bd_OB-fold"/>
</dbReference>
<dbReference type="AlphaFoldDB" id="A0A0F8WUP1"/>
<reference evidence="2" key="1">
    <citation type="journal article" date="2015" name="Nature">
        <title>Complex archaea that bridge the gap between prokaryotes and eukaryotes.</title>
        <authorList>
            <person name="Spang A."/>
            <person name="Saw J.H."/>
            <person name="Jorgensen S.L."/>
            <person name="Zaremba-Niedzwiedzka K."/>
            <person name="Martijn J."/>
            <person name="Lind A.E."/>
            <person name="van Eijk R."/>
            <person name="Schleper C."/>
            <person name="Guy L."/>
            <person name="Ettema T.J."/>
        </authorList>
    </citation>
    <scope>NUCLEOTIDE SEQUENCE</scope>
</reference>
<protein>
    <recommendedName>
        <fullName evidence="1">Conserved virulence factor B-like winged helix domain-containing protein</fullName>
    </recommendedName>
</protein>
<feature type="domain" description="Conserved virulence factor B-like winged helix" evidence="1">
    <location>
        <begin position="93"/>
        <end position="149"/>
    </location>
</feature>
<accession>A0A0F8WUP1</accession>
<dbReference type="EMBL" id="LAZR01062890">
    <property type="protein sequence ID" value="KKK60592.1"/>
    <property type="molecule type" value="Genomic_DNA"/>
</dbReference>
<organism evidence="2">
    <name type="scientific">marine sediment metagenome</name>
    <dbReference type="NCBI Taxonomy" id="412755"/>
    <lineage>
        <taxon>unclassified sequences</taxon>
        <taxon>metagenomes</taxon>
        <taxon>ecological metagenomes</taxon>
    </lineage>
</organism>
<sequence>MRDDYKCLKETVEPGVFAEWQEIDVEIDTFTDLGIKVIINDEYIGLVYGTQVYEEYQKGQELKAYIKLVREDGKIDVSLQPKKGRHVFSTTGKIMEHLKAAGGKSGFNDKSSPEDIEHAFQVSKKVFKQAIGSLYKQGKIKITDKGIELVK</sequence>
<evidence type="ECO:0000259" key="1">
    <source>
        <dbReference type="Pfam" id="PF17783"/>
    </source>
</evidence>
<dbReference type="InterPro" id="IPR036388">
    <property type="entry name" value="WH-like_DNA-bd_sf"/>
</dbReference>